<dbReference type="Proteomes" id="UP000002865">
    <property type="component" value="Chromosome"/>
</dbReference>
<protein>
    <submittedName>
        <fullName evidence="1">Uncharacterized protein</fullName>
    </submittedName>
</protein>
<gene>
    <name evidence="1" type="ORF">Spaf_1021</name>
</gene>
<sequence>MNKKKIHSLGVKWIVSLLTVQQEIEQFFDNFYDQPA</sequence>
<dbReference type="HOGENOM" id="CLU_3358833_0_0_9"/>
<accession>I1ZLT9</accession>
<dbReference type="EMBL" id="CP003122">
    <property type="protein sequence ID" value="AFJ26013.1"/>
    <property type="molecule type" value="Genomic_DNA"/>
</dbReference>
<proteinExistence type="predicted"/>
<dbReference type="KEGG" id="scf:Spaf_1021"/>
<dbReference type="AlphaFoldDB" id="I1ZLT9"/>
<evidence type="ECO:0000313" key="1">
    <source>
        <dbReference type="EMBL" id="AFJ26013.1"/>
    </source>
</evidence>
<reference evidence="1 2" key="1">
    <citation type="journal article" date="2012" name="PLoS ONE">
        <title>Complete Genome and Transcriptomes of Streptococcus parasanguinis FW213: Phylogenic Relations and Potential Virulence Mechanisms.</title>
        <authorList>
            <person name="Geng J."/>
            <person name="Chiu C.H."/>
            <person name="Tang P."/>
            <person name="Chen Y."/>
            <person name="Shieh H.R."/>
            <person name="Hu S."/>
            <person name="Chen Y.Y."/>
        </authorList>
    </citation>
    <scope>NUCLEOTIDE SEQUENCE [LARGE SCALE GENOMIC DNA]</scope>
    <source>
        <strain evidence="1 2">FW213</strain>
    </source>
</reference>
<dbReference type="PaxDb" id="1114965-Spaf_1021"/>
<name>I1ZLT9_STRPA</name>
<organism evidence="1 2">
    <name type="scientific">Streptococcus parasanguinis FW213</name>
    <dbReference type="NCBI Taxonomy" id="1114965"/>
    <lineage>
        <taxon>Bacteria</taxon>
        <taxon>Bacillati</taxon>
        <taxon>Bacillota</taxon>
        <taxon>Bacilli</taxon>
        <taxon>Lactobacillales</taxon>
        <taxon>Streptococcaceae</taxon>
        <taxon>Streptococcus</taxon>
    </lineage>
</organism>
<evidence type="ECO:0000313" key="2">
    <source>
        <dbReference type="Proteomes" id="UP000002865"/>
    </source>
</evidence>